<dbReference type="Proteomes" id="UP000298274">
    <property type="component" value="Chromosome"/>
</dbReference>
<dbReference type="AlphaFoldDB" id="A0A4P7Y9W2"/>
<accession>A0A4P7Y9W2</accession>
<organism evidence="2 3">
    <name type="scientific">Pseudomonas veronii</name>
    <dbReference type="NCBI Taxonomy" id="76761"/>
    <lineage>
        <taxon>Bacteria</taxon>
        <taxon>Pseudomonadati</taxon>
        <taxon>Pseudomonadota</taxon>
        <taxon>Gammaproteobacteria</taxon>
        <taxon>Pseudomonadales</taxon>
        <taxon>Pseudomonadaceae</taxon>
        <taxon>Pseudomonas</taxon>
    </lineage>
</organism>
<reference evidence="3" key="1">
    <citation type="submission" date="2019-04" db="EMBL/GenBank/DDBJ databases">
        <title>Complete genome sequence of Pseudomonas veronii strain PVy, a versatile degrader capable of using multiple contaminants as sole carbon sources.</title>
        <authorList>
            <person name="Lopez-Echartea E."/>
            <person name="Ridl J."/>
            <person name="Pajer P."/>
            <person name="Strejcek M."/>
            <person name="Suman J."/>
            <person name="Uhlik O."/>
        </authorList>
    </citation>
    <scope>NUCLEOTIDE SEQUENCE [LARGE SCALE GENOMIC DNA]</scope>
    <source>
        <strain evidence="3">Pvy</strain>
    </source>
</reference>
<sequence>MKGLSQCVDGQFAGAVAVPEAVFALSAGAALTSNGRDGRQQTDANGQHQKAKQENCHLGHKASEGKGAAGTFLSRSTRVSGVALLSALDDISIQAQIVKKKPYQMHAQRFGLGGLERAGFIKISR</sequence>
<feature type="region of interest" description="Disordered" evidence="1">
    <location>
        <begin position="34"/>
        <end position="69"/>
    </location>
</feature>
<feature type="compositionally biased region" description="Polar residues" evidence="1">
    <location>
        <begin position="34"/>
        <end position="48"/>
    </location>
</feature>
<dbReference type="RefSeq" id="WP_141123471.1">
    <property type="nucleotide sequence ID" value="NZ_CP039631.3"/>
</dbReference>
<feature type="compositionally biased region" description="Basic and acidic residues" evidence="1">
    <location>
        <begin position="51"/>
        <end position="64"/>
    </location>
</feature>
<protein>
    <submittedName>
        <fullName evidence="2">Uncharacterized protein</fullName>
    </submittedName>
</protein>
<evidence type="ECO:0000256" key="1">
    <source>
        <dbReference type="SAM" id="MobiDB-lite"/>
    </source>
</evidence>
<gene>
    <name evidence="2" type="ORF">E4167_23750</name>
</gene>
<dbReference type="EMBL" id="CP039631">
    <property type="protein sequence ID" value="QCG67380.1"/>
    <property type="molecule type" value="Genomic_DNA"/>
</dbReference>
<proteinExistence type="predicted"/>
<name>A0A4P7Y9W2_PSEVE</name>
<evidence type="ECO:0000313" key="2">
    <source>
        <dbReference type="EMBL" id="QCG67380.1"/>
    </source>
</evidence>
<evidence type="ECO:0000313" key="3">
    <source>
        <dbReference type="Proteomes" id="UP000298274"/>
    </source>
</evidence>